<sequence length="340" mass="38595">MVIFETDRLIVRRYTADDEENFFLLNGDPEVMRYIREPKDRQECSIFLKRNLALYQHQPLMGRWAMEEKGSNAFVGSFAIIPVETTDSRRHSEIQLGYALLKDYWGKGYATESTLAGKQYAFDVMKLPLIVAITEPANIASQKVLLRCGFQQQPDIKEGNKPLCYFTSRNPNCIETERLHLFPLTASQLHLYLKANDGLENALGLTPFGRTIAPQVKDMVAKFTLPNMEKATGNDYLFYTFWLVVDKQSRLIVAELGFKGPPGEDGRVEIGYGTMPAQQNKGYMTEAVKGLLQWAAGRSAINTVLAETHALNKASIRVVEKNGFTRSAQHGEMIWWEKRI</sequence>
<evidence type="ECO:0000313" key="3">
    <source>
        <dbReference type="Proteomes" id="UP000192796"/>
    </source>
</evidence>
<dbReference type="STRING" id="1703345.A3860_35590"/>
<dbReference type="Pfam" id="PF13302">
    <property type="entry name" value="Acetyltransf_3"/>
    <property type="match status" value="2"/>
</dbReference>
<dbReference type="OrthoDB" id="9811523at2"/>
<dbReference type="PROSITE" id="PS51186">
    <property type="entry name" value="GNAT"/>
    <property type="match status" value="2"/>
</dbReference>
<dbReference type="SUPFAM" id="SSF55729">
    <property type="entry name" value="Acyl-CoA N-acyltransferases (Nat)"/>
    <property type="match status" value="2"/>
</dbReference>
<keyword evidence="3" id="KW-1185">Reference proteome</keyword>
<dbReference type="InterPro" id="IPR016181">
    <property type="entry name" value="Acyl_CoA_acyltransferase"/>
</dbReference>
<organism evidence="2 3">
    <name type="scientific">Niastella vici</name>
    <dbReference type="NCBI Taxonomy" id="1703345"/>
    <lineage>
        <taxon>Bacteria</taxon>
        <taxon>Pseudomonadati</taxon>
        <taxon>Bacteroidota</taxon>
        <taxon>Chitinophagia</taxon>
        <taxon>Chitinophagales</taxon>
        <taxon>Chitinophagaceae</taxon>
        <taxon>Niastella</taxon>
    </lineage>
</organism>
<dbReference type="GO" id="GO:0016747">
    <property type="term" value="F:acyltransferase activity, transferring groups other than amino-acyl groups"/>
    <property type="evidence" value="ECO:0007669"/>
    <property type="project" value="InterPro"/>
</dbReference>
<dbReference type="Proteomes" id="UP000192796">
    <property type="component" value="Unassembled WGS sequence"/>
</dbReference>
<dbReference type="InterPro" id="IPR051531">
    <property type="entry name" value="N-acetyltransferase"/>
</dbReference>
<dbReference type="EMBL" id="LVYD01000070">
    <property type="protein sequence ID" value="OQP59968.1"/>
    <property type="molecule type" value="Genomic_DNA"/>
</dbReference>
<feature type="domain" description="N-acetyltransferase" evidence="1">
    <location>
        <begin position="203"/>
        <end position="340"/>
    </location>
</feature>
<dbReference type="InterPro" id="IPR000182">
    <property type="entry name" value="GNAT_dom"/>
</dbReference>
<evidence type="ECO:0000313" key="2">
    <source>
        <dbReference type="EMBL" id="OQP59968.1"/>
    </source>
</evidence>
<dbReference type="PANTHER" id="PTHR43792">
    <property type="entry name" value="GNAT FAMILY, PUTATIVE (AFU_ORTHOLOGUE AFUA_3G00765)-RELATED-RELATED"/>
    <property type="match status" value="1"/>
</dbReference>
<feature type="domain" description="N-acetyltransferase" evidence="1">
    <location>
        <begin position="9"/>
        <end position="171"/>
    </location>
</feature>
<proteinExistence type="predicted"/>
<name>A0A1V9FNQ5_9BACT</name>
<reference evidence="2 3" key="1">
    <citation type="submission" date="2016-03" db="EMBL/GenBank/DDBJ databases">
        <title>Niastella vici sp. nov., isolated from farmland soil.</title>
        <authorList>
            <person name="Chen L."/>
            <person name="Wang D."/>
            <person name="Yang S."/>
            <person name="Wang G."/>
        </authorList>
    </citation>
    <scope>NUCLEOTIDE SEQUENCE [LARGE SCALE GENOMIC DNA]</scope>
    <source>
        <strain evidence="2 3">DJ57</strain>
    </source>
</reference>
<evidence type="ECO:0000259" key="1">
    <source>
        <dbReference type="PROSITE" id="PS51186"/>
    </source>
</evidence>
<dbReference type="Gene3D" id="3.40.630.30">
    <property type="match status" value="2"/>
</dbReference>
<dbReference type="PANTHER" id="PTHR43792:SF1">
    <property type="entry name" value="N-ACETYLTRANSFERASE DOMAIN-CONTAINING PROTEIN"/>
    <property type="match status" value="1"/>
</dbReference>
<dbReference type="AlphaFoldDB" id="A0A1V9FNQ5"/>
<comment type="caution">
    <text evidence="2">The sequence shown here is derived from an EMBL/GenBank/DDBJ whole genome shotgun (WGS) entry which is preliminary data.</text>
</comment>
<protein>
    <recommendedName>
        <fullName evidence="1">N-acetyltransferase domain-containing protein</fullName>
    </recommendedName>
</protein>
<gene>
    <name evidence="2" type="ORF">A3860_35590</name>
</gene>
<accession>A0A1V9FNQ5</accession>
<dbReference type="RefSeq" id="WP_081153919.1">
    <property type="nucleotide sequence ID" value="NZ_LVYD01000070.1"/>
</dbReference>